<dbReference type="GO" id="GO:0009103">
    <property type="term" value="P:lipopolysaccharide biosynthetic process"/>
    <property type="evidence" value="ECO:0007669"/>
    <property type="project" value="TreeGrafter"/>
</dbReference>
<evidence type="ECO:0000259" key="4">
    <source>
        <dbReference type="Pfam" id="PF13524"/>
    </source>
</evidence>
<evidence type="ECO:0000313" key="6">
    <source>
        <dbReference type="Proteomes" id="UP000323221"/>
    </source>
</evidence>
<dbReference type="Gene3D" id="3.40.50.2000">
    <property type="entry name" value="Glycogen Phosphorylase B"/>
    <property type="match status" value="2"/>
</dbReference>
<protein>
    <submittedName>
        <fullName evidence="5">Glycosyltransferase family 4 protein</fullName>
    </submittedName>
</protein>
<dbReference type="PANTHER" id="PTHR46401:SF2">
    <property type="entry name" value="GLYCOSYLTRANSFERASE WBBK-RELATED"/>
    <property type="match status" value="1"/>
</dbReference>
<dbReference type="RefSeq" id="WP_146357819.1">
    <property type="nucleotide sequence ID" value="NZ_VOIR01000017.1"/>
</dbReference>
<comment type="caution">
    <text evidence="5">The sequence shown here is derived from an EMBL/GenBank/DDBJ whole genome shotgun (WGS) entry which is preliminary data.</text>
</comment>
<sequence length="380" mass="40403">MSDVREPEAHERDRLTVVLDEVGERSTTSVGRYSAEMARALVATAPEGLEVGALSARVSDAREARIREALPGLAELRQTAVPARELREAWLHTITTIPVHGLVHATSLMAPLTREREPGDQVTVTVHGLQSMSDRSERKQRWFDRALKRALHRAGGIVVPSTAVAEDLSLLADVGDRVRVVHPAPAAALLRAANSGAAAASRLALPSEYVLAITAPGARGQAERLIETVASDAMPDARVVVAGPVQWGETTLAALAVEAGIAPGRLVMLGELTDAELATAYQRALAHLHVAEQDALGLTLLEAAALGTPTVHPATRTLTEIAGDSSVPVEGGPHELAAALAGLLADEEERTRLRLHAQDRARAFTWEAAALQVWRLHAEL</sequence>
<dbReference type="OrthoDB" id="9801609at2"/>
<accession>A0A5M8Q4U1</accession>
<dbReference type="AlphaFoldDB" id="A0A5M8Q4U1"/>
<evidence type="ECO:0000259" key="3">
    <source>
        <dbReference type="Pfam" id="PF13439"/>
    </source>
</evidence>
<keyword evidence="1" id="KW-0328">Glycosyltransferase</keyword>
<reference evidence="5 6" key="1">
    <citation type="submission" date="2019-08" db="EMBL/GenBank/DDBJ databases">
        <title>Agrococcus lahaulensis sp. nov., isolated from a cold desert of the Indian Himalayas.</title>
        <authorList>
            <person name="Qu J.H."/>
        </authorList>
    </citation>
    <scope>NUCLEOTIDE SEQUENCE [LARGE SCALE GENOMIC DNA]</scope>
    <source>
        <strain evidence="5 6">NS18</strain>
    </source>
</reference>
<keyword evidence="6" id="KW-1185">Reference proteome</keyword>
<dbReference type="PANTHER" id="PTHR46401">
    <property type="entry name" value="GLYCOSYLTRANSFERASE WBBK-RELATED"/>
    <property type="match status" value="1"/>
</dbReference>
<dbReference type="Pfam" id="PF13524">
    <property type="entry name" value="Glyco_trans_1_2"/>
    <property type="match status" value="1"/>
</dbReference>
<dbReference type="InterPro" id="IPR028098">
    <property type="entry name" value="Glyco_trans_4-like_N"/>
</dbReference>
<dbReference type="GO" id="GO:0016757">
    <property type="term" value="F:glycosyltransferase activity"/>
    <property type="evidence" value="ECO:0007669"/>
    <property type="project" value="UniProtKB-KW"/>
</dbReference>
<dbReference type="Proteomes" id="UP000323221">
    <property type="component" value="Unassembled WGS sequence"/>
</dbReference>
<feature type="domain" description="Spore protein YkvP/CgeB glycosyl transferase-like" evidence="4">
    <location>
        <begin position="223"/>
        <end position="368"/>
    </location>
</feature>
<gene>
    <name evidence="5" type="ORF">FQ330_11825</name>
</gene>
<name>A0A5M8Q4U1_9MICO</name>
<evidence type="ECO:0000313" key="5">
    <source>
        <dbReference type="EMBL" id="KAA6430859.1"/>
    </source>
</evidence>
<keyword evidence="2 5" id="KW-0808">Transferase</keyword>
<evidence type="ECO:0000256" key="2">
    <source>
        <dbReference type="ARBA" id="ARBA00022679"/>
    </source>
</evidence>
<proteinExistence type="predicted"/>
<evidence type="ECO:0000256" key="1">
    <source>
        <dbReference type="ARBA" id="ARBA00022676"/>
    </source>
</evidence>
<dbReference type="InterPro" id="IPR055259">
    <property type="entry name" value="YkvP/CgeB_Glyco_trans-like"/>
</dbReference>
<dbReference type="Pfam" id="PF13439">
    <property type="entry name" value="Glyco_transf_4"/>
    <property type="match status" value="1"/>
</dbReference>
<feature type="domain" description="Glycosyltransferase subfamily 4-like N-terminal" evidence="3">
    <location>
        <begin position="30"/>
        <end position="183"/>
    </location>
</feature>
<dbReference type="EMBL" id="VOIR01000017">
    <property type="protein sequence ID" value="KAA6430859.1"/>
    <property type="molecule type" value="Genomic_DNA"/>
</dbReference>
<organism evidence="5 6">
    <name type="scientific">Agrococcus sediminis</name>
    <dbReference type="NCBI Taxonomy" id="2599924"/>
    <lineage>
        <taxon>Bacteria</taxon>
        <taxon>Bacillati</taxon>
        <taxon>Actinomycetota</taxon>
        <taxon>Actinomycetes</taxon>
        <taxon>Micrococcales</taxon>
        <taxon>Microbacteriaceae</taxon>
        <taxon>Agrococcus</taxon>
    </lineage>
</organism>
<dbReference type="SUPFAM" id="SSF53756">
    <property type="entry name" value="UDP-Glycosyltransferase/glycogen phosphorylase"/>
    <property type="match status" value="1"/>
</dbReference>